<name>A0A6N2KUC3_SALVM</name>
<evidence type="ECO:0000256" key="11">
    <source>
        <dbReference type="ARBA" id="ARBA00022777"/>
    </source>
</evidence>
<keyword evidence="16" id="KW-0675">Receptor</keyword>
<feature type="transmembrane region" description="Helical" evidence="21">
    <location>
        <begin position="1531"/>
        <end position="1550"/>
    </location>
</feature>
<dbReference type="Gene3D" id="2.90.10.10">
    <property type="entry name" value="Bulb-type lectin domain"/>
    <property type="match status" value="3"/>
</dbReference>
<evidence type="ECO:0000256" key="8">
    <source>
        <dbReference type="ARBA" id="ARBA00022729"/>
    </source>
</evidence>
<dbReference type="Pfam" id="PF08276">
    <property type="entry name" value="PAN_2"/>
    <property type="match status" value="3"/>
</dbReference>
<feature type="domain" description="Protein kinase" evidence="23">
    <location>
        <begin position="428"/>
        <end position="741"/>
    </location>
</feature>
<evidence type="ECO:0000256" key="18">
    <source>
        <dbReference type="ARBA" id="ARBA00047899"/>
    </source>
</evidence>
<evidence type="ECO:0000259" key="24">
    <source>
        <dbReference type="PROSITE" id="PS50927"/>
    </source>
</evidence>
<dbReference type="SUPFAM" id="SSF51110">
    <property type="entry name" value="alpha-D-mannose-specific plant lectins"/>
    <property type="match status" value="3"/>
</dbReference>
<evidence type="ECO:0000256" key="3">
    <source>
        <dbReference type="ARBA" id="ARBA00022475"/>
    </source>
</evidence>
<feature type="region of interest" description="Disordered" evidence="20">
    <location>
        <begin position="2842"/>
        <end position="2928"/>
    </location>
</feature>
<feature type="domain" description="Protein kinase" evidence="23">
    <location>
        <begin position="751"/>
        <end position="1121"/>
    </location>
</feature>
<organism evidence="26">
    <name type="scientific">Salix viminalis</name>
    <name type="common">Common osier</name>
    <name type="synonym">Basket willow</name>
    <dbReference type="NCBI Taxonomy" id="40686"/>
    <lineage>
        <taxon>Eukaryota</taxon>
        <taxon>Viridiplantae</taxon>
        <taxon>Streptophyta</taxon>
        <taxon>Embryophyta</taxon>
        <taxon>Tracheophyta</taxon>
        <taxon>Spermatophyta</taxon>
        <taxon>Magnoliopsida</taxon>
        <taxon>eudicotyledons</taxon>
        <taxon>Gunneridae</taxon>
        <taxon>Pentapetalae</taxon>
        <taxon>rosids</taxon>
        <taxon>fabids</taxon>
        <taxon>Malpighiales</taxon>
        <taxon>Salicaceae</taxon>
        <taxon>Saliceae</taxon>
        <taxon>Salix</taxon>
    </lineage>
</organism>
<evidence type="ECO:0000259" key="23">
    <source>
        <dbReference type="PROSITE" id="PS50011"/>
    </source>
</evidence>
<keyword evidence="15" id="KW-1015">Disulfide bond</keyword>
<evidence type="ECO:0000256" key="19">
    <source>
        <dbReference type="ARBA" id="ARBA00048679"/>
    </source>
</evidence>
<dbReference type="Gene3D" id="3.30.200.20">
    <property type="entry name" value="Phosphorylase Kinase, domain 1"/>
    <property type="match status" value="5"/>
</dbReference>
<dbReference type="InterPro" id="IPR000858">
    <property type="entry name" value="S_locus_glycoprot_dom"/>
</dbReference>
<evidence type="ECO:0000256" key="13">
    <source>
        <dbReference type="ARBA" id="ARBA00022989"/>
    </source>
</evidence>
<dbReference type="PANTHER" id="PTHR27002:SF812">
    <property type="entry name" value="RECEPTOR-LIKE SERINE_THREONINE-PROTEIN KINASE"/>
    <property type="match status" value="1"/>
</dbReference>
<accession>A0A6N2KUC3</accession>
<keyword evidence="4" id="KW-0723">Serine/threonine-protein kinase</keyword>
<dbReference type="Pfam" id="PF00069">
    <property type="entry name" value="Pkinase"/>
    <property type="match status" value="1"/>
</dbReference>
<dbReference type="FunFam" id="2.90.10.10:FF:000009">
    <property type="entry name" value="Receptor-like serine/threonine-protein kinase SD1-8"/>
    <property type="match status" value="1"/>
</dbReference>
<feature type="compositionally biased region" description="Basic and acidic residues" evidence="20">
    <location>
        <begin position="2842"/>
        <end position="2855"/>
    </location>
</feature>
<dbReference type="FunFam" id="3.30.200.20:FF:001120">
    <property type="entry name" value="Putative DUF26-domain receptor-like protein kinase family protein"/>
    <property type="match status" value="1"/>
</dbReference>
<feature type="domain" description="Bulb-type lectin" evidence="24">
    <location>
        <begin position="943"/>
        <end position="1068"/>
    </location>
</feature>
<feature type="transmembrane region" description="Helical" evidence="21">
    <location>
        <begin position="922"/>
        <end position="943"/>
    </location>
</feature>
<keyword evidence="9" id="KW-0430">Lectin</keyword>
<comment type="subcellular location">
    <subcellularLocation>
        <location evidence="1">Cell membrane</location>
        <topology evidence="1">Single-pass type I membrane protein</topology>
    </subcellularLocation>
</comment>
<dbReference type="Gene3D" id="1.10.510.10">
    <property type="entry name" value="Transferase(Phosphotransferase) domain 1"/>
    <property type="match status" value="6"/>
</dbReference>
<proteinExistence type="predicted"/>
<dbReference type="PROSITE" id="PS50011">
    <property type="entry name" value="PROTEIN_KINASE_DOM"/>
    <property type="match status" value="5"/>
</dbReference>
<dbReference type="Pfam" id="PF07714">
    <property type="entry name" value="PK_Tyr_Ser-Thr"/>
    <property type="match status" value="5"/>
</dbReference>
<evidence type="ECO:0000256" key="17">
    <source>
        <dbReference type="ARBA" id="ARBA00023180"/>
    </source>
</evidence>
<dbReference type="SUPFAM" id="SSF56112">
    <property type="entry name" value="Protein kinase-like (PK-like)"/>
    <property type="match status" value="6"/>
</dbReference>
<feature type="compositionally biased region" description="Basic and acidic residues" evidence="20">
    <location>
        <begin position="2884"/>
        <end position="2928"/>
    </location>
</feature>
<keyword evidence="3" id="KW-1003">Cell membrane</keyword>
<evidence type="ECO:0000256" key="7">
    <source>
        <dbReference type="ARBA" id="ARBA00022692"/>
    </source>
</evidence>
<dbReference type="SMART" id="SM00220">
    <property type="entry name" value="S_TKc"/>
    <property type="match status" value="2"/>
</dbReference>
<dbReference type="InterPro" id="IPR011009">
    <property type="entry name" value="Kinase-like_dom_sf"/>
</dbReference>
<evidence type="ECO:0000256" key="1">
    <source>
        <dbReference type="ARBA" id="ARBA00004251"/>
    </source>
</evidence>
<keyword evidence="12" id="KW-0067">ATP-binding</keyword>
<dbReference type="FunFam" id="1.10.510.10:FF:001019">
    <property type="entry name" value="G-type lectin S-receptor-like serine/threonine-protein kinase B120"/>
    <property type="match status" value="1"/>
</dbReference>
<feature type="domain" description="Protein kinase" evidence="23">
    <location>
        <begin position="2624"/>
        <end position="2948"/>
    </location>
</feature>
<dbReference type="Pfam" id="PF01453">
    <property type="entry name" value="B_lectin"/>
    <property type="match status" value="3"/>
</dbReference>
<reference evidence="26" key="1">
    <citation type="submission" date="2019-03" db="EMBL/GenBank/DDBJ databases">
        <authorList>
            <person name="Mank J."/>
            <person name="Almeida P."/>
        </authorList>
    </citation>
    <scope>NUCLEOTIDE SEQUENCE</scope>
    <source>
        <strain evidence="26">78183</strain>
    </source>
</reference>
<evidence type="ECO:0000256" key="5">
    <source>
        <dbReference type="ARBA" id="ARBA00022553"/>
    </source>
</evidence>
<dbReference type="EMBL" id="CAADRP010000779">
    <property type="protein sequence ID" value="VFU31844.1"/>
    <property type="molecule type" value="Genomic_DNA"/>
</dbReference>
<feature type="domain" description="Protein kinase" evidence="23">
    <location>
        <begin position="1684"/>
        <end position="2101"/>
    </location>
</feature>
<dbReference type="PANTHER" id="PTHR27002">
    <property type="entry name" value="RECEPTOR-LIKE SERINE/THREONINE-PROTEIN KINASE SD1-8"/>
    <property type="match status" value="1"/>
</dbReference>
<evidence type="ECO:0000256" key="10">
    <source>
        <dbReference type="ARBA" id="ARBA00022741"/>
    </source>
</evidence>
<evidence type="ECO:0000256" key="15">
    <source>
        <dbReference type="ARBA" id="ARBA00023157"/>
    </source>
</evidence>
<gene>
    <name evidence="26" type="ORF">SVIM_LOCUS137415</name>
</gene>
<dbReference type="InterPro" id="IPR036426">
    <property type="entry name" value="Bulb-type_lectin_dom_sf"/>
</dbReference>
<feature type="transmembrane region" description="Helical" evidence="21">
    <location>
        <begin position="1605"/>
        <end position="1624"/>
    </location>
</feature>
<evidence type="ECO:0000256" key="16">
    <source>
        <dbReference type="ARBA" id="ARBA00023170"/>
    </source>
</evidence>
<dbReference type="GO" id="GO:0004674">
    <property type="term" value="F:protein serine/threonine kinase activity"/>
    <property type="evidence" value="ECO:0007669"/>
    <property type="project" value="UniProtKB-KW"/>
</dbReference>
<dbReference type="GO" id="GO:0005524">
    <property type="term" value="F:ATP binding"/>
    <property type="evidence" value="ECO:0007669"/>
    <property type="project" value="UniProtKB-KW"/>
</dbReference>
<dbReference type="FunFam" id="1.10.510.10:FF:000060">
    <property type="entry name" value="G-type lectin S-receptor-like serine/threonine-protein kinase"/>
    <property type="match status" value="2"/>
</dbReference>
<dbReference type="InterPro" id="IPR001480">
    <property type="entry name" value="Bulb-type_lectin_dom"/>
</dbReference>
<keyword evidence="13 21" id="KW-1133">Transmembrane helix</keyword>
<evidence type="ECO:0000256" key="4">
    <source>
        <dbReference type="ARBA" id="ARBA00022527"/>
    </source>
</evidence>
<feature type="domain" description="Bulb-type lectin" evidence="24">
    <location>
        <begin position="29"/>
        <end position="154"/>
    </location>
</feature>
<keyword evidence="11" id="KW-0418">Kinase</keyword>
<comment type="catalytic activity">
    <reaction evidence="19">
        <text>L-seryl-[protein] + ATP = O-phospho-L-seryl-[protein] + ADP + H(+)</text>
        <dbReference type="Rhea" id="RHEA:17989"/>
        <dbReference type="Rhea" id="RHEA-COMP:9863"/>
        <dbReference type="Rhea" id="RHEA-COMP:11604"/>
        <dbReference type="ChEBI" id="CHEBI:15378"/>
        <dbReference type="ChEBI" id="CHEBI:29999"/>
        <dbReference type="ChEBI" id="CHEBI:30616"/>
        <dbReference type="ChEBI" id="CHEBI:83421"/>
        <dbReference type="ChEBI" id="CHEBI:456216"/>
        <dbReference type="EC" id="2.7.11.1"/>
    </reaction>
</comment>
<feature type="domain" description="Apple" evidence="25">
    <location>
        <begin position="341"/>
        <end position="426"/>
    </location>
</feature>
<evidence type="ECO:0000256" key="22">
    <source>
        <dbReference type="SAM" id="SignalP"/>
    </source>
</evidence>
<keyword evidence="6" id="KW-0808">Transferase</keyword>
<feature type="domain" description="Bulb-type lectin" evidence="24">
    <location>
        <begin position="2119"/>
        <end position="2244"/>
    </location>
</feature>
<feature type="domain" description="Apple" evidence="25">
    <location>
        <begin position="2435"/>
        <end position="2520"/>
    </location>
</feature>
<dbReference type="GO" id="GO:0048544">
    <property type="term" value="P:recognition of pollen"/>
    <property type="evidence" value="ECO:0007669"/>
    <property type="project" value="InterPro"/>
</dbReference>
<dbReference type="FunFam" id="3.30.200.20:FF:000951">
    <property type="entry name" value="Uncharacterized protein"/>
    <property type="match status" value="2"/>
</dbReference>
<keyword evidence="8 22" id="KW-0732">Signal</keyword>
<evidence type="ECO:0000256" key="20">
    <source>
        <dbReference type="SAM" id="MobiDB-lite"/>
    </source>
</evidence>
<keyword evidence="5" id="KW-0597">Phosphoprotein</keyword>
<evidence type="ECO:0000256" key="9">
    <source>
        <dbReference type="ARBA" id="ARBA00022734"/>
    </source>
</evidence>
<dbReference type="InterPro" id="IPR000719">
    <property type="entry name" value="Prot_kinase_dom"/>
</dbReference>
<dbReference type="Pfam" id="PF00954">
    <property type="entry name" value="S_locus_glycop"/>
    <property type="match status" value="3"/>
</dbReference>
<comment type="catalytic activity">
    <reaction evidence="18">
        <text>L-threonyl-[protein] + ATP = O-phospho-L-threonyl-[protein] + ADP + H(+)</text>
        <dbReference type="Rhea" id="RHEA:46608"/>
        <dbReference type="Rhea" id="RHEA-COMP:11060"/>
        <dbReference type="Rhea" id="RHEA-COMP:11605"/>
        <dbReference type="ChEBI" id="CHEBI:15378"/>
        <dbReference type="ChEBI" id="CHEBI:30013"/>
        <dbReference type="ChEBI" id="CHEBI:30616"/>
        <dbReference type="ChEBI" id="CHEBI:61977"/>
        <dbReference type="ChEBI" id="CHEBI:456216"/>
        <dbReference type="EC" id="2.7.11.1"/>
    </reaction>
</comment>
<feature type="transmembrane region" description="Helical" evidence="21">
    <location>
        <begin position="1360"/>
        <end position="1381"/>
    </location>
</feature>
<dbReference type="FunFam" id="2.90.10.30:FF:000003">
    <property type="entry name" value="Os04g0303100 protein"/>
    <property type="match status" value="3"/>
</dbReference>
<dbReference type="PROSITE" id="PS00108">
    <property type="entry name" value="PROTEIN_KINASE_ST"/>
    <property type="match status" value="2"/>
</dbReference>
<dbReference type="InterPro" id="IPR003609">
    <property type="entry name" value="Pan_app"/>
</dbReference>
<dbReference type="FunFam" id="2.90.10.10:FF:000002">
    <property type="entry name" value="Serine/threonine-protein kinase"/>
    <property type="match status" value="2"/>
</dbReference>
<keyword evidence="14 21" id="KW-0472">Membrane</keyword>
<evidence type="ECO:0000256" key="12">
    <source>
        <dbReference type="ARBA" id="ARBA00022840"/>
    </source>
</evidence>
<evidence type="ECO:0000256" key="2">
    <source>
        <dbReference type="ARBA" id="ARBA00012513"/>
    </source>
</evidence>
<feature type="transmembrane region" description="Helical" evidence="21">
    <location>
        <begin position="1829"/>
        <end position="1853"/>
    </location>
</feature>
<keyword evidence="7 21" id="KW-0812">Transmembrane</keyword>
<evidence type="ECO:0000313" key="26">
    <source>
        <dbReference type="EMBL" id="VFU31844.1"/>
    </source>
</evidence>
<sequence>MCVKTKPCFSLFVLLWLFVYHRTCFSIGVDTISVGQSLSVNQTLVSKTGIFELGFFPRGTSDNIYLGIWYRNFADKTIVWVANRESPSNDPASSKLELLSDGNLVLRKTSTETVWSPALASSMPNTTKAEAVILDDGNFVIRDGSNPSTIFWQSFDYPTDTWLPGAKLGINKHTRQVQRLISWKNLEDPAPGMFSVEIDPNGSSQFFIEWNRSVEYRSSGRWNGQIFTLVPEMRSNYIYNFSYVSNENESYFTYSLYNNSLLSRFVIGVHGQMQQLSWSKGPWSWVLYWSQPRDQAGVYGFCGVFGVFHASSSYCECLKGFKPLVQDDWSSGCVRKSPLQCQNKKSIGKEDGFLKMSDLALPANFKTYQKVSAGRCRLDCMEKCSCMAYTYNNSTGCSLWEGDLIDLQQSGVADGRAGAEIYIRLAASEPELQIGNGSTRTVKSDVFSFGVLVLEIVSGRKNTSFYHSDSLNLLGHGKLPTGLGVAVKRLSERSGQGLEEFRNETILIAKLQHRNLVRLLGSCIERDEKMLIYEYMPNKSLDFFLFGANRGRILDWGTRIRIIEGTAQGLLYLHRYSRLRIIHRDLKPSNILLDSEMNPKISDFGMARIFGGNETQGNTKRIVGTYGYMSPEYAMEGLFSIKSDVFSFGVLVLEIVSGRKNTRGNVKWKLRTALAVAIPTILITLGLFMYFRCLCKGKLTRKGHDIMLFDFDTNPGSTNNESSSLDNRKKTWSKNMELPLFSYESVSVATGQFSDKLGEGGFGPVYKGKLPTGLEVAVKRLSERSGQGLEEFRNETILIAKLQHRNLVRLLGSCIERDEKMLIYEYMPNKSLDFFLFVKSDVFSFGVLVLEIVSGKKNTSFYHSDSLNLLGHAWKLWNSNKASDLMDPILGDPPSTSMLLRYINIGLLCVQEKRMRVKTKPCFWLFVLLWLFVYHRTCFSIGVDTISVGRSLSGNQTLVSQNGIFELGFFVPGTSHNIYLGIWYRNFGNNAIVWVANRESPSNNPASLKLELLSDGNLVLLKNFTETVWSTTLASSMPHTTKAEAVILDDGNFVIRDGSNPSTIYWQSFDYPTDTWLPGAKLGINKHTGQVQRLISWKNSEDPAPGMFSIGIDPNGNRQFFIEWNRSHRYWSTGDWNGQTFGLVPEMRLNYLFNYSYVSNENESYFTYSMNNPSYLSSLMIGVQQIGWLEGPWSWILFWAQPKDKAGVYGLCGVFGVFHENSSSYCECLKGFKPLVQDEWSSGCVRKSPLQCQNMSSVGKEDGFLKMSILTLPANSKTYQKVSAGRCRLDCIENCSCMAYAYNNNNGCSLWEGDLINLQQSGAADGRAGAEIYIRLAASEPELQIGNGSTRTGGNVKGKLRTALAVAIPTILLTLGLFMYFRCMCKGKLTRKVAVKRLSERSGQGLEEFRNETILIAKLQHRNLVRLLGSCSERDEKMLIYEYMPNKSLDFFLFADANRGQILDWGTRIRIIEGTAQGLLYLHRYSRLRIIHRDLKPSNILLDSEMNPKISDFGMARIFRGNETQGNTKRIALAVAIPTILITLGLFMYFRCLWKGKLTRKGHDIMLFDFDTNPGSTNNESSSLELQIGNGSTRTGGNIKWKLRTALAVAIPTILITLGLFMYFRCLCKGKLTRKGHDIMLFDFDTNPGSTNNESSSLDNRKKTWSKNMELPLFSYESVSVATGQFSDKLGEGGFGPVYKVIKSDVFSFGVLVLEIVSGKKNTSFYHSDSLHLLGHAWKLWSSNKASDLMDPTLGDPPSTSMLLRYINIGLLCVQESPADRPTMSDVISMIVNEHVALPEPKHPAFVAVRNVAEPGSLMSSAGGRNLQVTIYCSLISIPILAPLTMNLALLTIGRKDGGKLPTGLEVAVKRLSERSGQGLEEFRNETILIAKLQHRNLVRLLGSCIERDEKMLIYEYMPNKSLDFFLFGANRGRILDWGTRIRIIEGTAQGLLYLHRYSRLRIIHRDLKPSNILLDSEMNPKISDFGMARIFGGNETQGNTKRIVGTYGYMSPEYAMEGLFSIKSDVFSFGVLVLEIVSGRKNTSFYHSDSLHLLGHAWMLWSSNKASDLMDPTLGDPPSTSMLLRYINIERMCVKRKPCFLLFVLLWLFVYHRTCFSIDTILVGQSLKLSQTLVSQKGIFELGFFSPGTSSNIYLGIWHRNFADKTIVWVANRESPSDDLYSSKLELLSDGNLVLLKTLTETVWSTTLASSMPNTTKAEAVILDDGNFVIRDGSNPSTIYWQSFDYPTDTWLPGAKLGINKRTGQVQRLISWKNSEDPAPGMFSVGIDTNGSGQFFMEWNRSHRYWSSGDWNGQIFSLIPERSLNYNFNYSYVSNENESYLTYSLSNSSSNSSYLTRIVIDFLGNMQHLTSMESKWFWVFFLSLPKYPAEVYGSCGVFGVFQNSSSYCQCLKGFEPLVQDDWSSGCVRKSPLHCQNKKSIGKEDGFLKMSNLTLPANSKTYQKVSAGRCRLDCMEKCSCMAYAYNNNNGCSFWEGDLIDLQQSGIAGGRAGAEIYIRLAASELELQIGNGSTRTGGTIKWKLRTAFAVAIPTTLITLGLFMYFRCLCKGKLTRKGHDIMLFDFDTNPGSTNNESSSVDNRKKRLSKNMELPLFSYESVSVATGQFSDKLGEGGFGPVYKGKLPTGLEVAVKRLSERSGQGLEEFRNETILIAKLQHRNLVRLLGSCIERDEKMLIYDGYMSPEYAMEGLFSIKSDVFSFGVLVLEIVSGKKNTSFYHSDSLHLLGHAWKLWRSNKASDMMDPTLGDPPSTSMLLRYINIGLLCVQESPADRPTMSDVISMIVNEHVALPEPKQPAFVAGRNVAEPGPLMRSETLGAEIEEEGHRLEDPLAEIERLSGGPPEGRRGSSPKRSSGNRRVAADGPSDERCWLSAEGERRGLSGERSSSEERHGLSAEGERRGLSMERPSERRSIRVLHVENNGVCGIEFFNVFVSLI</sequence>
<dbReference type="PROSITE" id="PS50948">
    <property type="entry name" value="PAN"/>
    <property type="match status" value="3"/>
</dbReference>
<dbReference type="SMART" id="SM00108">
    <property type="entry name" value="B_lectin"/>
    <property type="match status" value="3"/>
</dbReference>
<dbReference type="InterPro" id="IPR001245">
    <property type="entry name" value="Ser-Thr/Tyr_kinase_cat_dom"/>
</dbReference>
<dbReference type="FunFam" id="1.10.510.10:FF:001270">
    <property type="entry name" value="Uncharacterized protein"/>
    <property type="match status" value="1"/>
</dbReference>
<dbReference type="EC" id="2.7.11.1" evidence="2"/>
<feature type="transmembrane region" description="Helical" evidence="21">
    <location>
        <begin position="670"/>
        <end position="691"/>
    </location>
</feature>
<feature type="domain" description="Protein kinase" evidence="23">
    <location>
        <begin position="1339"/>
        <end position="1674"/>
    </location>
</feature>
<dbReference type="SMART" id="SM00473">
    <property type="entry name" value="PAN_AP"/>
    <property type="match status" value="3"/>
</dbReference>
<dbReference type="InterPro" id="IPR008271">
    <property type="entry name" value="Ser/Thr_kinase_AS"/>
</dbReference>
<dbReference type="GO" id="GO:0005886">
    <property type="term" value="C:plasma membrane"/>
    <property type="evidence" value="ECO:0007669"/>
    <property type="project" value="UniProtKB-SubCell"/>
</dbReference>
<evidence type="ECO:0000256" key="14">
    <source>
        <dbReference type="ARBA" id="ARBA00023136"/>
    </source>
</evidence>
<keyword evidence="10" id="KW-0547">Nucleotide-binding</keyword>
<dbReference type="CDD" id="cd01098">
    <property type="entry name" value="PAN_AP_plant"/>
    <property type="match status" value="3"/>
</dbReference>
<evidence type="ECO:0000259" key="25">
    <source>
        <dbReference type="PROSITE" id="PS50948"/>
    </source>
</evidence>
<dbReference type="CDD" id="cd00028">
    <property type="entry name" value="B_lectin"/>
    <property type="match status" value="3"/>
</dbReference>
<dbReference type="GO" id="GO:0030246">
    <property type="term" value="F:carbohydrate binding"/>
    <property type="evidence" value="ECO:0007669"/>
    <property type="project" value="UniProtKB-KW"/>
</dbReference>
<feature type="chain" id="PRO_5026984824" description="non-specific serine/threonine protein kinase" evidence="22">
    <location>
        <begin position="27"/>
        <end position="2955"/>
    </location>
</feature>
<evidence type="ECO:0000256" key="6">
    <source>
        <dbReference type="ARBA" id="ARBA00022679"/>
    </source>
</evidence>
<dbReference type="PROSITE" id="PS50927">
    <property type="entry name" value="BULB_LECTIN"/>
    <property type="match status" value="3"/>
</dbReference>
<protein>
    <recommendedName>
        <fullName evidence="2">non-specific serine/threonine protein kinase</fullName>
        <ecNumber evidence="2">2.7.11.1</ecNumber>
    </recommendedName>
</protein>
<keyword evidence="17" id="KW-0325">Glycoprotein</keyword>
<evidence type="ECO:0000256" key="21">
    <source>
        <dbReference type="SAM" id="Phobius"/>
    </source>
</evidence>
<feature type="signal peptide" evidence="22">
    <location>
        <begin position="1"/>
        <end position="26"/>
    </location>
</feature>
<feature type="domain" description="Apple" evidence="25">
    <location>
        <begin position="1252"/>
        <end position="1337"/>
    </location>
</feature>